<name>A0ABP7V5V7_9ACTN</name>
<dbReference type="Proteomes" id="UP001500683">
    <property type="component" value="Unassembled WGS sequence"/>
</dbReference>
<protein>
    <submittedName>
        <fullName evidence="2">DUF6177 family protein</fullName>
    </submittedName>
</protein>
<evidence type="ECO:0000256" key="1">
    <source>
        <dbReference type="SAM" id="MobiDB-lite"/>
    </source>
</evidence>
<reference evidence="3" key="1">
    <citation type="journal article" date="2019" name="Int. J. Syst. Evol. Microbiol.">
        <title>The Global Catalogue of Microorganisms (GCM) 10K type strain sequencing project: providing services to taxonomists for standard genome sequencing and annotation.</title>
        <authorList>
            <consortium name="The Broad Institute Genomics Platform"/>
            <consortium name="The Broad Institute Genome Sequencing Center for Infectious Disease"/>
            <person name="Wu L."/>
            <person name="Ma J."/>
        </authorList>
    </citation>
    <scope>NUCLEOTIDE SEQUENCE [LARGE SCALE GENOMIC DNA]</scope>
    <source>
        <strain evidence="3">JCM 16702</strain>
    </source>
</reference>
<proteinExistence type="predicted"/>
<sequence length="370" mass="40109">MSRPHPAIDLVTDAAAIVMQKRPVVPLSTWLVDAIAVVSEAQMPLQLVTPHTARLTMPLYETLQPPYFRWVVGHPSGFYDGGTGERLRFDGSAFVPEDPPGGAAPYTVVPVGVDGTQLMLDFRVRHPAVDNARLGGATELCYEMLIGHRPSGWGTSEPLAQAWNPEHITDLCRGRAPQSTRFFHTGLSGVQAIGVTRVSRNTEGIDEAVTLHLGYGPAQALPLAVLADVVERLVTDHGLVDFQAHARPGRPDLTAVPSDTGTAAPIGMALGPDAVREIGRERAFAPPGITTRQLGHARFPAAWYQIGDGHDTNAWTTWRRLFEHLAPGLNNQDAPGPGDRRQQETSEEQSVSDAPTLEEGVWRRRPPRSG</sequence>
<dbReference type="RefSeq" id="WP_344941296.1">
    <property type="nucleotide sequence ID" value="NZ_BAAAZG010000002.1"/>
</dbReference>
<evidence type="ECO:0000313" key="3">
    <source>
        <dbReference type="Proteomes" id="UP001500683"/>
    </source>
</evidence>
<accession>A0ABP7V5V7</accession>
<gene>
    <name evidence="2" type="ORF">GCM10022214_09860</name>
</gene>
<evidence type="ECO:0000313" key="2">
    <source>
        <dbReference type="EMBL" id="GAA4059404.1"/>
    </source>
</evidence>
<feature type="region of interest" description="Disordered" evidence="1">
    <location>
        <begin position="327"/>
        <end position="370"/>
    </location>
</feature>
<dbReference type="EMBL" id="BAAAZG010000002">
    <property type="protein sequence ID" value="GAA4059404.1"/>
    <property type="molecule type" value="Genomic_DNA"/>
</dbReference>
<comment type="caution">
    <text evidence="2">The sequence shown here is derived from an EMBL/GenBank/DDBJ whole genome shotgun (WGS) entry which is preliminary data.</text>
</comment>
<organism evidence="2 3">
    <name type="scientific">Actinomadura miaoliensis</name>
    <dbReference type="NCBI Taxonomy" id="430685"/>
    <lineage>
        <taxon>Bacteria</taxon>
        <taxon>Bacillati</taxon>
        <taxon>Actinomycetota</taxon>
        <taxon>Actinomycetes</taxon>
        <taxon>Streptosporangiales</taxon>
        <taxon>Thermomonosporaceae</taxon>
        <taxon>Actinomadura</taxon>
    </lineage>
</organism>
<dbReference type="Pfam" id="PF19674">
    <property type="entry name" value="DUF6177"/>
    <property type="match status" value="1"/>
</dbReference>
<keyword evidence="3" id="KW-1185">Reference proteome</keyword>
<dbReference type="InterPro" id="IPR046175">
    <property type="entry name" value="DUF6177"/>
</dbReference>